<organism evidence="2 3">
    <name type="scientific">Sunxiuqinia dokdonensis</name>
    <dbReference type="NCBI Taxonomy" id="1409788"/>
    <lineage>
        <taxon>Bacteria</taxon>
        <taxon>Pseudomonadati</taxon>
        <taxon>Bacteroidota</taxon>
        <taxon>Bacteroidia</taxon>
        <taxon>Marinilabiliales</taxon>
        <taxon>Prolixibacteraceae</taxon>
        <taxon>Sunxiuqinia</taxon>
    </lineage>
</organism>
<feature type="transmembrane region" description="Helical" evidence="1">
    <location>
        <begin position="28"/>
        <end position="46"/>
    </location>
</feature>
<keyword evidence="3" id="KW-1185">Reference proteome</keyword>
<keyword evidence="1" id="KW-1133">Transmembrane helix</keyword>
<keyword evidence="1" id="KW-0812">Transmembrane</keyword>
<dbReference type="Proteomes" id="UP000036958">
    <property type="component" value="Unassembled WGS sequence"/>
</dbReference>
<feature type="transmembrane region" description="Helical" evidence="1">
    <location>
        <begin position="5"/>
        <end position="22"/>
    </location>
</feature>
<reference evidence="3" key="1">
    <citation type="submission" date="2015-07" db="EMBL/GenBank/DDBJ databases">
        <title>Genome sequencing of Sunxiuqinia dokdonensis strain SK.</title>
        <authorList>
            <person name="Ahn S."/>
            <person name="Kim B.-C."/>
        </authorList>
    </citation>
    <scope>NUCLEOTIDE SEQUENCE [LARGE SCALE GENOMIC DNA]</scope>
    <source>
        <strain evidence="3">SK</strain>
    </source>
</reference>
<proteinExistence type="predicted"/>
<dbReference type="AlphaFoldDB" id="A0A0L8V3B7"/>
<evidence type="ECO:0000313" key="2">
    <source>
        <dbReference type="EMBL" id="KOH42995.1"/>
    </source>
</evidence>
<accession>A0A0L8V3B7</accession>
<sequence>MCLFYLCFIAFKIFVISGLLLLNDWGVFFWHIYPLLVGCRILNINVESKKLKEL</sequence>
<name>A0A0L8V3B7_9BACT</name>
<gene>
    <name evidence="2" type="ORF">NC99_42110</name>
</gene>
<evidence type="ECO:0000256" key="1">
    <source>
        <dbReference type="SAM" id="Phobius"/>
    </source>
</evidence>
<protein>
    <submittedName>
        <fullName evidence="2">Uncharacterized protein</fullName>
    </submittedName>
</protein>
<comment type="caution">
    <text evidence="2">The sequence shown here is derived from an EMBL/GenBank/DDBJ whole genome shotgun (WGS) entry which is preliminary data.</text>
</comment>
<dbReference type="STRING" id="1409788.NC99_42110"/>
<keyword evidence="1" id="KW-0472">Membrane</keyword>
<evidence type="ECO:0000313" key="3">
    <source>
        <dbReference type="Proteomes" id="UP000036958"/>
    </source>
</evidence>
<dbReference type="EMBL" id="LGIA01000205">
    <property type="protein sequence ID" value="KOH42995.1"/>
    <property type="molecule type" value="Genomic_DNA"/>
</dbReference>